<dbReference type="OrthoDB" id="1432732at2759"/>
<sequence length="158" mass="18391">MEAGHVFVEDVRDTIAANHRMVRSMTVEVYSRCNEMFRVTETIGCRLACTKVSLNIEQFIDEVYTLERTLCVWENEFPVLLDLSTWEVPPMTFELVPDKGLRRNPKGRPQSSRIHNEMDIREKFDWKLCGVCRLTGHNRSKCPLRNYHVGQSSQSGRN</sequence>
<name>A0A2P5WH48_GOSBA</name>
<evidence type="ECO:0000313" key="1">
    <source>
        <dbReference type="EMBL" id="PPR90385.1"/>
    </source>
</evidence>
<dbReference type="Proteomes" id="UP000239757">
    <property type="component" value="Unassembled WGS sequence"/>
</dbReference>
<accession>A0A2P5WH48</accession>
<dbReference type="EMBL" id="KZ667635">
    <property type="protein sequence ID" value="PPR90385.1"/>
    <property type="molecule type" value="Genomic_DNA"/>
</dbReference>
<gene>
    <name evidence="1" type="ORF">GOBAR_AA30295</name>
</gene>
<protein>
    <submittedName>
        <fullName evidence="1">Uncharacterized protein</fullName>
    </submittedName>
</protein>
<evidence type="ECO:0000313" key="2">
    <source>
        <dbReference type="Proteomes" id="UP000239757"/>
    </source>
</evidence>
<reference evidence="1 2" key="1">
    <citation type="submission" date="2015-01" db="EMBL/GenBank/DDBJ databases">
        <title>Genome of allotetraploid Gossypium barbadense reveals genomic plasticity and fiber elongation in cotton evolution.</title>
        <authorList>
            <person name="Chen X."/>
            <person name="Liu X."/>
            <person name="Zhao B."/>
            <person name="Zheng H."/>
            <person name="Hu Y."/>
            <person name="Lu G."/>
            <person name="Yang C."/>
            <person name="Chen J."/>
            <person name="Shan C."/>
            <person name="Zhang L."/>
            <person name="Zhou Y."/>
            <person name="Wang L."/>
            <person name="Guo W."/>
            <person name="Bai Y."/>
            <person name="Ruan J."/>
            <person name="Shangguan X."/>
            <person name="Mao Y."/>
            <person name="Jiang J."/>
            <person name="Zhu Y."/>
            <person name="Lei J."/>
            <person name="Kang H."/>
            <person name="Chen S."/>
            <person name="He X."/>
            <person name="Wang R."/>
            <person name="Wang Y."/>
            <person name="Chen J."/>
            <person name="Wang L."/>
            <person name="Yu S."/>
            <person name="Wang B."/>
            <person name="Wei J."/>
            <person name="Song S."/>
            <person name="Lu X."/>
            <person name="Gao Z."/>
            <person name="Gu W."/>
            <person name="Deng X."/>
            <person name="Ma D."/>
            <person name="Wang S."/>
            <person name="Liang W."/>
            <person name="Fang L."/>
            <person name="Cai C."/>
            <person name="Zhu X."/>
            <person name="Zhou B."/>
            <person name="Zhang Y."/>
            <person name="Chen Z."/>
            <person name="Xu S."/>
            <person name="Zhu R."/>
            <person name="Wang S."/>
            <person name="Zhang T."/>
            <person name="Zhao G."/>
        </authorList>
    </citation>
    <scope>NUCLEOTIDE SEQUENCE [LARGE SCALE GENOMIC DNA]</scope>
    <source>
        <strain evidence="2">cv. Xinhai21</strain>
        <tissue evidence="1">Leaf</tissue>
    </source>
</reference>
<organism evidence="1 2">
    <name type="scientific">Gossypium barbadense</name>
    <name type="common">Sea Island cotton</name>
    <name type="synonym">Hibiscus barbadensis</name>
    <dbReference type="NCBI Taxonomy" id="3634"/>
    <lineage>
        <taxon>Eukaryota</taxon>
        <taxon>Viridiplantae</taxon>
        <taxon>Streptophyta</taxon>
        <taxon>Embryophyta</taxon>
        <taxon>Tracheophyta</taxon>
        <taxon>Spermatophyta</taxon>
        <taxon>Magnoliopsida</taxon>
        <taxon>eudicotyledons</taxon>
        <taxon>Gunneridae</taxon>
        <taxon>Pentapetalae</taxon>
        <taxon>rosids</taxon>
        <taxon>malvids</taxon>
        <taxon>Malvales</taxon>
        <taxon>Malvaceae</taxon>
        <taxon>Malvoideae</taxon>
        <taxon>Gossypium</taxon>
    </lineage>
</organism>
<proteinExistence type="predicted"/>
<dbReference type="AlphaFoldDB" id="A0A2P5WH48"/>